<evidence type="ECO:0000313" key="4">
    <source>
        <dbReference type="EMBL" id="MBP2024899.1"/>
    </source>
</evidence>
<evidence type="ECO:0000313" key="5">
    <source>
        <dbReference type="Proteomes" id="UP001519306"/>
    </source>
</evidence>
<dbReference type="InterPro" id="IPR050624">
    <property type="entry name" value="HTH-type_Tx_Regulator"/>
</dbReference>
<keyword evidence="5" id="KW-1185">Reference proteome</keyword>
<keyword evidence="1 2" id="KW-0238">DNA-binding</keyword>
<evidence type="ECO:0000259" key="3">
    <source>
        <dbReference type="PROSITE" id="PS50977"/>
    </source>
</evidence>
<dbReference type="EMBL" id="JAGGLJ010000003">
    <property type="protein sequence ID" value="MBP2024899.1"/>
    <property type="molecule type" value="Genomic_DNA"/>
</dbReference>
<dbReference type="PANTHER" id="PTHR43479:SF11">
    <property type="entry name" value="ACREF_ENVCD OPERON REPRESSOR-RELATED"/>
    <property type="match status" value="1"/>
</dbReference>
<feature type="domain" description="HTH tetR-type" evidence="3">
    <location>
        <begin position="9"/>
        <end position="69"/>
    </location>
</feature>
<reference evidence="4 5" key="1">
    <citation type="submission" date="2021-03" db="EMBL/GenBank/DDBJ databases">
        <title>Genomic Encyclopedia of Type Strains, Phase IV (KMG-IV): sequencing the most valuable type-strain genomes for metagenomic binning, comparative biology and taxonomic classification.</title>
        <authorList>
            <person name="Goeker M."/>
        </authorList>
    </citation>
    <scope>NUCLEOTIDE SEQUENCE [LARGE SCALE GENOMIC DNA]</scope>
    <source>
        <strain evidence="4 5">DSM 27563</strain>
    </source>
</reference>
<dbReference type="Pfam" id="PF00440">
    <property type="entry name" value="TetR_N"/>
    <property type="match status" value="1"/>
</dbReference>
<dbReference type="InterPro" id="IPR001647">
    <property type="entry name" value="HTH_TetR"/>
</dbReference>
<dbReference type="Gene3D" id="1.10.357.10">
    <property type="entry name" value="Tetracycline Repressor, domain 2"/>
    <property type="match status" value="1"/>
</dbReference>
<dbReference type="PROSITE" id="PS50977">
    <property type="entry name" value="HTH_TETR_2"/>
    <property type="match status" value="1"/>
</dbReference>
<dbReference type="InterPro" id="IPR009057">
    <property type="entry name" value="Homeodomain-like_sf"/>
</dbReference>
<dbReference type="Proteomes" id="UP001519306">
    <property type="component" value="Unassembled WGS sequence"/>
</dbReference>
<organism evidence="4 5">
    <name type="scientific">Peptoniphilus stercorisuis</name>
    <dbReference type="NCBI Taxonomy" id="1436965"/>
    <lineage>
        <taxon>Bacteria</taxon>
        <taxon>Bacillati</taxon>
        <taxon>Bacillota</taxon>
        <taxon>Tissierellia</taxon>
        <taxon>Tissierellales</taxon>
        <taxon>Peptoniphilaceae</taxon>
        <taxon>Peptoniphilus</taxon>
    </lineage>
</organism>
<dbReference type="SUPFAM" id="SSF46689">
    <property type="entry name" value="Homeodomain-like"/>
    <property type="match status" value="1"/>
</dbReference>
<sequence length="192" mass="22688">MNNSTENVRKIKEDILEASFEVFAEKGYSKANLNEIAANCNTSRTPIYYHFKDKENLHNLALNILIERYDKRIDEILYEDVTLEEKFDNLIDFFVKHSRELYRWQSDLSNGAPDSSIVIYKEFLKRQYEKIESVIEIERVKLQHPGHMSSKDLAATLYLLSNGFFVSLNHDLLDIDVNRFRRSIKELIKYTI</sequence>
<protein>
    <submittedName>
        <fullName evidence="4">AcrR family transcriptional regulator</fullName>
    </submittedName>
</protein>
<feature type="DNA-binding region" description="H-T-H motif" evidence="2">
    <location>
        <begin position="32"/>
        <end position="51"/>
    </location>
</feature>
<dbReference type="PANTHER" id="PTHR43479">
    <property type="entry name" value="ACREF/ENVCD OPERON REPRESSOR-RELATED"/>
    <property type="match status" value="1"/>
</dbReference>
<accession>A0ABS4KAU5</accession>
<proteinExistence type="predicted"/>
<evidence type="ECO:0000256" key="2">
    <source>
        <dbReference type="PROSITE-ProRule" id="PRU00335"/>
    </source>
</evidence>
<dbReference type="PRINTS" id="PR00455">
    <property type="entry name" value="HTHTETR"/>
</dbReference>
<evidence type="ECO:0000256" key="1">
    <source>
        <dbReference type="ARBA" id="ARBA00023125"/>
    </source>
</evidence>
<dbReference type="RefSeq" id="WP_210060205.1">
    <property type="nucleotide sequence ID" value="NZ_JAGGLJ010000003.1"/>
</dbReference>
<comment type="caution">
    <text evidence="4">The sequence shown here is derived from an EMBL/GenBank/DDBJ whole genome shotgun (WGS) entry which is preliminary data.</text>
</comment>
<name>A0ABS4KAU5_9FIRM</name>
<gene>
    <name evidence="4" type="ORF">J2Z71_000422</name>
</gene>